<sequence>MLQANRKPGLFSLRLGQTWKSFEKFRTEGAKALSTIKDGAVATLTTKTGQYRIIEERDFQQMYGLARDVDRLRGGLRMVTVAVKAAQKHPDRENLEVLAEAVAMLGELPELPTRDSFESLMPENTDFDDDDDVMLDSNQIERPFSNATPILEDKFD</sequence>
<proteinExistence type="predicted"/>
<dbReference type="HOGENOM" id="CLU_1719069_0_0_3"/>
<accession>K9Y128</accession>
<evidence type="ECO:0000313" key="1">
    <source>
        <dbReference type="EMBL" id="AFZ38024.1"/>
    </source>
</evidence>
<dbReference type="OrthoDB" id="517300at2"/>
<dbReference type="AlphaFoldDB" id="K9Y128"/>
<organism evidence="1 2">
    <name type="scientific">Stanieria cyanosphaera (strain ATCC 29371 / PCC 7437)</name>
    <dbReference type="NCBI Taxonomy" id="111780"/>
    <lineage>
        <taxon>Bacteria</taxon>
        <taxon>Bacillati</taxon>
        <taxon>Cyanobacteriota</taxon>
        <taxon>Cyanophyceae</taxon>
        <taxon>Pleurocapsales</taxon>
        <taxon>Dermocarpellaceae</taxon>
        <taxon>Stanieria</taxon>
    </lineage>
</organism>
<keyword evidence="1" id="KW-0614">Plasmid</keyword>
<geneLocation type="plasmid" evidence="1 2">
    <name>pSTA7437.01</name>
</geneLocation>
<dbReference type="Proteomes" id="UP000010473">
    <property type="component" value="Plasmid pSTA7437.01"/>
</dbReference>
<dbReference type="RefSeq" id="WP_015211933.1">
    <property type="nucleotide sequence ID" value="NC_019765.1"/>
</dbReference>
<keyword evidence="2" id="KW-1185">Reference proteome</keyword>
<dbReference type="EMBL" id="CP003654">
    <property type="protein sequence ID" value="AFZ38024.1"/>
    <property type="molecule type" value="Genomic_DNA"/>
</dbReference>
<name>K9Y128_STAC7</name>
<reference evidence="2" key="1">
    <citation type="journal article" date="2013" name="Proc. Natl. Acad. Sci. U.S.A.">
        <title>Improving the coverage of the cyanobacterial phylum using diversity-driven genome sequencing.</title>
        <authorList>
            <person name="Shih P.M."/>
            <person name="Wu D."/>
            <person name="Latifi A."/>
            <person name="Axen S.D."/>
            <person name="Fewer D.P."/>
            <person name="Talla E."/>
            <person name="Calteau A."/>
            <person name="Cai F."/>
            <person name="Tandeau de Marsac N."/>
            <person name="Rippka R."/>
            <person name="Herdman M."/>
            <person name="Sivonen K."/>
            <person name="Coursin T."/>
            <person name="Laurent T."/>
            <person name="Goodwin L."/>
            <person name="Nolan M."/>
            <person name="Davenport K.W."/>
            <person name="Han C.S."/>
            <person name="Rubin E.M."/>
            <person name="Eisen J.A."/>
            <person name="Woyke T."/>
            <person name="Gugger M."/>
            <person name="Kerfeld C.A."/>
        </authorList>
    </citation>
    <scope>NUCLEOTIDE SEQUENCE [LARGE SCALE GENOMIC DNA]</scope>
    <source>
        <strain evidence="2">ATCC 29371 / PCC 7437</strain>
        <plasmid evidence="2">Plasmid pSTA7437.01</plasmid>
    </source>
</reference>
<dbReference type="KEGG" id="scs:Sta7437_4565"/>
<protein>
    <submittedName>
        <fullName evidence="1">Uncharacterized protein</fullName>
    </submittedName>
</protein>
<evidence type="ECO:0000313" key="2">
    <source>
        <dbReference type="Proteomes" id="UP000010473"/>
    </source>
</evidence>
<gene>
    <name evidence="1" type="ordered locus">Sta7437_4565</name>
</gene>
<dbReference type="PATRIC" id="fig|111780.3.peg.4720"/>